<evidence type="ECO:0000256" key="5">
    <source>
        <dbReference type="SAM" id="MobiDB-lite"/>
    </source>
</evidence>
<dbReference type="GO" id="GO:0016020">
    <property type="term" value="C:membrane"/>
    <property type="evidence" value="ECO:0007669"/>
    <property type="project" value="UniProtKB-SubCell"/>
</dbReference>
<protein>
    <submittedName>
        <fullName evidence="7">Protein fam234b</fullName>
    </submittedName>
</protein>
<dbReference type="InterPro" id="IPR045232">
    <property type="entry name" value="FAM234"/>
</dbReference>
<keyword evidence="2" id="KW-0812">Transmembrane</keyword>
<evidence type="ECO:0000256" key="4">
    <source>
        <dbReference type="ARBA" id="ARBA00023136"/>
    </source>
</evidence>
<accession>A0AAV4DUI5</accession>
<keyword evidence="8" id="KW-1185">Reference proteome</keyword>
<sequence>MLREQTSSMKCSQTWAKTSTREAKEPVGSVASGRLLLISGKSGNPIGDNYFEIPGGVGILTAPVKYVTDKGAVYILFGSGTKTSSGNLMAISILDLYKVATGRTLWHQQKSLYNWLSSHKLDAKGMAILNSGSKKEILTPPLLVDADRDGTTDILVIGFEGRVTLLDGSTLLEKWTRHFEGSEIIGSPTPGYFNSDVFLDFMIHLNFGVWDNYNGSKTIILNGADGSTLWSVEGSGYIHSSDLSLRTSAFNLSAFLMKLVGRNSSTNGSSSRPGLNIMTRYFMDSPMGLDTVTANMSAEEFQRKCDLIESRALKDQPSCDQDLSFLKMEVLLFDRLTSAKPLQVLEVEAKRQHYLLDLLQGHPHCHALTERLRPRIGMCVVLTPTSYTGAVGDVNGDGILDYIHVTQLAGPKRSDRGQVIDVFATVHLSKISLGAALSDPHLVDLPSTFDEVGNDGIYNHRTGGGRGQGGHGSFWGSSDSASLDEADSADIDGLNVDESEAQRHFKKLKLQPASLQPWAQYLGPKGTSWYDVPPS</sequence>
<dbReference type="PANTHER" id="PTHR21419">
    <property type="match status" value="1"/>
</dbReference>
<dbReference type="InterPro" id="IPR028994">
    <property type="entry name" value="Integrin_alpha_N"/>
</dbReference>
<dbReference type="Proteomes" id="UP000735302">
    <property type="component" value="Unassembled WGS sequence"/>
</dbReference>
<gene>
    <name evidence="7" type="ORF">PoB_007418200</name>
</gene>
<proteinExistence type="predicted"/>
<dbReference type="InterPro" id="IPR055409">
    <property type="entry name" value="Beta-prop_FAM234A_B"/>
</dbReference>
<dbReference type="SUPFAM" id="SSF69318">
    <property type="entry name" value="Integrin alpha N-terminal domain"/>
    <property type="match status" value="1"/>
</dbReference>
<evidence type="ECO:0000313" key="7">
    <source>
        <dbReference type="EMBL" id="GFO47677.1"/>
    </source>
</evidence>
<evidence type="ECO:0000259" key="6">
    <source>
        <dbReference type="Pfam" id="PF23727"/>
    </source>
</evidence>
<feature type="domain" description="FAM234A/B beta-propeller" evidence="6">
    <location>
        <begin position="34"/>
        <end position="258"/>
    </location>
</feature>
<evidence type="ECO:0000256" key="2">
    <source>
        <dbReference type="ARBA" id="ARBA00022692"/>
    </source>
</evidence>
<reference evidence="7 8" key="1">
    <citation type="journal article" date="2021" name="Elife">
        <title>Chloroplast acquisition without the gene transfer in kleptoplastic sea slugs, Plakobranchus ocellatus.</title>
        <authorList>
            <person name="Maeda T."/>
            <person name="Takahashi S."/>
            <person name="Yoshida T."/>
            <person name="Shimamura S."/>
            <person name="Takaki Y."/>
            <person name="Nagai Y."/>
            <person name="Toyoda A."/>
            <person name="Suzuki Y."/>
            <person name="Arimoto A."/>
            <person name="Ishii H."/>
            <person name="Satoh N."/>
            <person name="Nishiyama T."/>
            <person name="Hasebe M."/>
            <person name="Maruyama T."/>
            <person name="Minagawa J."/>
            <person name="Obokata J."/>
            <person name="Shigenobu S."/>
        </authorList>
    </citation>
    <scope>NUCLEOTIDE SEQUENCE [LARGE SCALE GENOMIC DNA]</scope>
</reference>
<feature type="compositionally biased region" description="Polar residues" evidence="5">
    <location>
        <begin position="1"/>
        <end position="18"/>
    </location>
</feature>
<evidence type="ECO:0000256" key="1">
    <source>
        <dbReference type="ARBA" id="ARBA00004167"/>
    </source>
</evidence>
<feature type="region of interest" description="Disordered" evidence="5">
    <location>
        <begin position="1"/>
        <end position="20"/>
    </location>
</feature>
<evidence type="ECO:0000313" key="8">
    <source>
        <dbReference type="Proteomes" id="UP000735302"/>
    </source>
</evidence>
<comment type="subcellular location">
    <subcellularLocation>
        <location evidence="1">Membrane</location>
        <topology evidence="1">Single-pass membrane protein</topology>
    </subcellularLocation>
</comment>
<dbReference type="EMBL" id="BLXT01008342">
    <property type="protein sequence ID" value="GFO47677.1"/>
    <property type="molecule type" value="Genomic_DNA"/>
</dbReference>
<dbReference type="Pfam" id="PF23727">
    <property type="entry name" value="Beta-prop_FAM234A_B"/>
    <property type="match status" value="1"/>
</dbReference>
<dbReference type="InterPro" id="IPR015943">
    <property type="entry name" value="WD40/YVTN_repeat-like_dom_sf"/>
</dbReference>
<comment type="caution">
    <text evidence="7">The sequence shown here is derived from an EMBL/GenBank/DDBJ whole genome shotgun (WGS) entry which is preliminary data.</text>
</comment>
<name>A0AAV4DUI5_9GAST</name>
<dbReference type="PANTHER" id="PTHR21419:SF30">
    <property type="entry name" value="IG-LIKE DOMAIN-CONTAINING PROTEIN"/>
    <property type="match status" value="1"/>
</dbReference>
<dbReference type="AlphaFoldDB" id="A0AAV4DUI5"/>
<organism evidence="7 8">
    <name type="scientific">Plakobranchus ocellatus</name>
    <dbReference type="NCBI Taxonomy" id="259542"/>
    <lineage>
        <taxon>Eukaryota</taxon>
        <taxon>Metazoa</taxon>
        <taxon>Spiralia</taxon>
        <taxon>Lophotrochozoa</taxon>
        <taxon>Mollusca</taxon>
        <taxon>Gastropoda</taxon>
        <taxon>Heterobranchia</taxon>
        <taxon>Euthyneura</taxon>
        <taxon>Panpulmonata</taxon>
        <taxon>Sacoglossa</taxon>
        <taxon>Placobranchoidea</taxon>
        <taxon>Plakobranchidae</taxon>
        <taxon>Plakobranchus</taxon>
    </lineage>
</organism>
<keyword evidence="3" id="KW-1133">Transmembrane helix</keyword>
<keyword evidence="4" id="KW-0472">Membrane</keyword>
<evidence type="ECO:0000256" key="3">
    <source>
        <dbReference type="ARBA" id="ARBA00022989"/>
    </source>
</evidence>
<dbReference type="Gene3D" id="2.130.10.10">
    <property type="entry name" value="YVTN repeat-like/Quinoprotein amine dehydrogenase"/>
    <property type="match status" value="1"/>
</dbReference>